<dbReference type="Proteomes" id="UP000005237">
    <property type="component" value="Unassembled WGS sequence"/>
</dbReference>
<evidence type="ECO:0000313" key="2">
    <source>
        <dbReference type="EnsemblMetazoa" id="CJA20373.1"/>
    </source>
</evidence>
<name>A0A8R1E4Y2_CAEJA</name>
<evidence type="ECO:0000256" key="1">
    <source>
        <dbReference type="SAM" id="Coils"/>
    </source>
</evidence>
<dbReference type="AlphaFoldDB" id="A0A8R1E4Y2"/>
<evidence type="ECO:0000313" key="3">
    <source>
        <dbReference type="Proteomes" id="UP000005237"/>
    </source>
</evidence>
<feature type="coiled-coil region" evidence="1">
    <location>
        <begin position="53"/>
        <end position="80"/>
    </location>
</feature>
<accession>A0A8R1E4Y2</accession>
<proteinExistence type="predicted"/>
<keyword evidence="1" id="KW-0175">Coiled coil</keyword>
<reference evidence="2" key="2">
    <citation type="submission" date="2022-06" db="UniProtKB">
        <authorList>
            <consortium name="EnsemblMetazoa"/>
        </authorList>
    </citation>
    <scope>IDENTIFICATION</scope>
    <source>
        <strain evidence="2">DF5081</strain>
    </source>
</reference>
<sequence length="92" mass="11236">MVPQYYYPRYLTNSFSHFHHFRLPKNIFDTNQADQLENSVKRAAKRQIVEAENEGHYDTMRRLQRKCEQLEMEKKIAKLEKELCDVRWSTEQ</sequence>
<dbReference type="EnsemblMetazoa" id="CJA20373.1">
    <property type="protein sequence ID" value="CJA20373.1"/>
    <property type="gene ID" value="WBGene00175945"/>
</dbReference>
<protein>
    <submittedName>
        <fullName evidence="2">Uncharacterized protein</fullName>
    </submittedName>
</protein>
<keyword evidence="3" id="KW-1185">Reference proteome</keyword>
<organism evidence="2 3">
    <name type="scientific">Caenorhabditis japonica</name>
    <dbReference type="NCBI Taxonomy" id="281687"/>
    <lineage>
        <taxon>Eukaryota</taxon>
        <taxon>Metazoa</taxon>
        <taxon>Ecdysozoa</taxon>
        <taxon>Nematoda</taxon>
        <taxon>Chromadorea</taxon>
        <taxon>Rhabditida</taxon>
        <taxon>Rhabditina</taxon>
        <taxon>Rhabditomorpha</taxon>
        <taxon>Rhabditoidea</taxon>
        <taxon>Rhabditidae</taxon>
        <taxon>Peloderinae</taxon>
        <taxon>Caenorhabditis</taxon>
    </lineage>
</organism>
<reference evidence="3" key="1">
    <citation type="submission" date="2010-08" db="EMBL/GenBank/DDBJ databases">
        <authorList>
            <consortium name="Caenorhabditis japonica Sequencing Consortium"/>
            <person name="Wilson R.K."/>
        </authorList>
    </citation>
    <scope>NUCLEOTIDE SEQUENCE [LARGE SCALE GENOMIC DNA]</scope>
    <source>
        <strain evidence="3">DF5081</strain>
    </source>
</reference>